<evidence type="ECO:0000313" key="3">
    <source>
        <dbReference type="Proteomes" id="UP000236592"/>
    </source>
</evidence>
<dbReference type="OrthoDB" id="9827311at2"/>
<dbReference type="KEGG" id="taj:C1A40_15345"/>
<keyword evidence="1" id="KW-0472">Membrane</keyword>
<keyword evidence="1" id="KW-0812">Transmembrane</keyword>
<feature type="transmembrane region" description="Helical" evidence="1">
    <location>
        <begin position="149"/>
        <end position="171"/>
    </location>
</feature>
<dbReference type="EMBL" id="CP025938">
    <property type="protein sequence ID" value="AUS06733.1"/>
    <property type="molecule type" value="Genomic_DNA"/>
</dbReference>
<protein>
    <submittedName>
        <fullName evidence="2">Uncharacterized protein</fullName>
    </submittedName>
</protein>
<sequence>MFGQSPKQKFSETITIDSSYVIKLEKPYILKPQEVLKNNTNSKLYVFNAPSFKYFQELRQFLKMENETELDTVINSYHQLILESQDLYDKLAKDCRAQQNLYEQSISEFQESVNYLETSVNRTEQALLESNTSLEAASSELKSYRKKRFWRNVGAVGAGTVIGVLIGVLVAN</sequence>
<dbReference type="RefSeq" id="WP_102996667.1">
    <property type="nucleotide sequence ID" value="NZ_CP025938.1"/>
</dbReference>
<keyword evidence="3" id="KW-1185">Reference proteome</keyword>
<evidence type="ECO:0000313" key="2">
    <source>
        <dbReference type="EMBL" id="AUS06733.1"/>
    </source>
</evidence>
<evidence type="ECO:0000256" key="1">
    <source>
        <dbReference type="SAM" id="Phobius"/>
    </source>
</evidence>
<dbReference type="Proteomes" id="UP000236592">
    <property type="component" value="Chromosome"/>
</dbReference>
<gene>
    <name evidence="2" type="ORF">C1A40_15345</name>
</gene>
<keyword evidence="1" id="KW-1133">Transmembrane helix</keyword>
<accession>A0A2I7SLD6</accession>
<dbReference type="AlphaFoldDB" id="A0A2I7SLD6"/>
<reference evidence="3" key="1">
    <citation type="submission" date="2018-01" db="EMBL/GenBank/DDBJ databases">
        <title>Complete genome of Tamlana sp. UJ94.</title>
        <authorList>
            <person name="Jung J."/>
            <person name="Chung D."/>
            <person name="Bae S.S."/>
            <person name="Baek K."/>
        </authorList>
    </citation>
    <scope>NUCLEOTIDE SEQUENCE [LARGE SCALE GENOMIC DNA]</scope>
    <source>
        <strain evidence="3">UJ94</strain>
    </source>
</reference>
<organism evidence="2 3">
    <name type="scientific">Pseudotamlana carrageenivorans</name>
    <dbReference type="NCBI Taxonomy" id="2069432"/>
    <lineage>
        <taxon>Bacteria</taxon>
        <taxon>Pseudomonadati</taxon>
        <taxon>Bacteroidota</taxon>
        <taxon>Flavobacteriia</taxon>
        <taxon>Flavobacteriales</taxon>
        <taxon>Flavobacteriaceae</taxon>
        <taxon>Pseudotamlana</taxon>
    </lineage>
</organism>
<proteinExistence type="predicted"/>
<name>A0A2I7SLD6_9FLAO</name>